<dbReference type="OrthoDB" id="25503at2759"/>
<keyword evidence="3" id="KW-1185">Reference proteome</keyword>
<accession>A0A9N9DUW9</accession>
<dbReference type="InterPro" id="IPR050618">
    <property type="entry name" value="Ubq-SigPath_Reg"/>
</dbReference>
<evidence type="ECO:0000313" key="2">
    <source>
        <dbReference type="EMBL" id="CAG8649205.1"/>
    </source>
</evidence>
<dbReference type="InterPro" id="IPR003877">
    <property type="entry name" value="SPRY_dom"/>
</dbReference>
<dbReference type="InterPro" id="IPR043136">
    <property type="entry name" value="B30.2/SPRY_sf"/>
</dbReference>
<gene>
    <name evidence="2" type="ORF">FCALED_LOCUS10974</name>
</gene>
<sequence>MVNLNRMPGWEHDSWGYHGDDGKIFNCSCGIGIQYGPMFTTGDIIGCCLNLKNNMIFYTKNGVQLGIAFQDLKDFLYPCVGMFSQDGFIEVNFGHKKFKYAAMFGDDIDESFKEKWIKVINSYDDELINQKIDNSADLNQPLETKLNIAELEPCDIFALRYRGEIFHMMDRYEESLADLKKLLEINADYAWALKAIEEVTRKK</sequence>
<reference evidence="2" key="1">
    <citation type="submission" date="2021-06" db="EMBL/GenBank/DDBJ databases">
        <authorList>
            <person name="Kallberg Y."/>
            <person name="Tangrot J."/>
            <person name="Rosling A."/>
        </authorList>
    </citation>
    <scope>NUCLEOTIDE SEQUENCE</scope>
    <source>
        <strain evidence="2">UK204</strain>
    </source>
</reference>
<dbReference type="Gene3D" id="1.25.40.10">
    <property type="entry name" value="Tetratricopeptide repeat domain"/>
    <property type="match status" value="1"/>
</dbReference>
<dbReference type="SUPFAM" id="SSF49899">
    <property type="entry name" value="Concanavalin A-like lectins/glucanases"/>
    <property type="match status" value="1"/>
</dbReference>
<comment type="caution">
    <text evidence="2">The sequence shown here is derived from an EMBL/GenBank/DDBJ whole genome shotgun (WGS) entry which is preliminary data.</text>
</comment>
<dbReference type="InterPro" id="IPR001870">
    <property type="entry name" value="B30.2/SPRY"/>
</dbReference>
<dbReference type="EMBL" id="CAJVPQ010004333">
    <property type="protein sequence ID" value="CAG8649205.1"/>
    <property type="molecule type" value="Genomic_DNA"/>
</dbReference>
<dbReference type="AlphaFoldDB" id="A0A9N9DUW9"/>
<dbReference type="PANTHER" id="PTHR12864">
    <property type="entry name" value="RAN BINDING PROTEIN 9-RELATED"/>
    <property type="match status" value="1"/>
</dbReference>
<proteinExistence type="predicted"/>
<dbReference type="InterPro" id="IPR011990">
    <property type="entry name" value="TPR-like_helical_dom_sf"/>
</dbReference>
<name>A0A9N9DUW9_9GLOM</name>
<dbReference type="SUPFAM" id="SSF48452">
    <property type="entry name" value="TPR-like"/>
    <property type="match status" value="1"/>
</dbReference>
<organism evidence="2 3">
    <name type="scientific">Funneliformis caledonium</name>
    <dbReference type="NCBI Taxonomy" id="1117310"/>
    <lineage>
        <taxon>Eukaryota</taxon>
        <taxon>Fungi</taxon>
        <taxon>Fungi incertae sedis</taxon>
        <taxon>Mucoromycota</taxon>
        <taxon>Glomeromycotina</taxon>
        <taxon>Glomeromycetes</taxon>
        <taxon>Glomerales</taxon>
        <taxon>Glomeraceae</taxon>
        <taxon>Funneliformis</taxon>
    </lineage>
</organism>
<evidence type="ECO:0000313" key="3">
    <source>
        <dbReference type="Proteomes" id="UP000789570"/>
    </source>
</evidence>
<evidence type="ECO:0000259" key="1">
    <source>
        <dbReference type="PROSITE" id="PS50188"/>
    </source>
</evidence>
<dbReference type="Pfam" id="PF00622">
    <property type="entry name" value="SPRY"/>
    <property type="match status" value="1"/>
</dbReference>
<dbReference type="Gene3D" id="2.60.120.920">
    <property type="match status" value="1"/>
</dbReference>
<feature type="domain" description="B30.2/SPRY" evidence="1">
    <location>
        <begin position="1"/>
        <end position="98"/>
    </location>
</feature>
<dbReference type="InterPro" id="IPR013320">
    <property type="entry name" value="ConA-like_dom_sf"/>
</dbReference>
<protein>
    <submittedName>
        <fullName evidence="2">1592_t:CDS:1</fullName>
    </submittedName>
</protein>
<dbReference type="SMART" id="SM00449">
    <property type="entry name" value="SPRY"/>
    <property type="match status" value="1"/>
</dbReference>
<dbReference type="PROSITE" id="PS50188">
    <property type="entry name" value="B302_SPRY"/>
    <property type="match status" value="1"/>
</dbReference>
<dbReference type="Proteomes" id="UP000789570">
    <property type="component" value="Unassembled WGS sequence"/>
</dbReference>